<evidence type="ECO:0000313" key="2">
    <source>
        <dbReference type="Proteomes" id="UP001218218"/>
    </source>
</evidence>
<dbReference type="EMBL" id="JARIHO010000017">
    <property type="protein sequence ID" value="KAJ7348248.1"/>
    <property type="molecule type" value="Genomic_DNA"/>
</dbReference>
<dbReference type="AlphaFoldDB" id="A0AAD7A2G5"/>
<proteinExistence type="predicted"/>
<reference evidence="1" key="1">
    <citation type="submission" date="2023-03" db="EMBL/GenBank/DDBJ databases">
        <title>Massive genome expansion in bonnet fungi (Mycena s.s.) driven by repeated elements and novel gene families across ecological guilds.</title>
        <authorList>
            <consortium name="Lawrence Berkeley National Laboratory"/>
            <person name="Harder C.B."/>
            <person name="Miyauchi S."/>
            <person name="Viragh M."/>
            <person name="Kuo A."/>
            <person name="Thoen E."/>
            <person name="Andreopoulos B."/>
            <person name="Lu D."/>
            <person name="Skrede I."/>
            <person name="Drula E."/>
            <person name="Henrissat B."/>
            <person name="Morin E."/>
            <person name="Kohler A."/>
            <person name="Barry K."/>
            <person name="LaButti K."/>
            <person name="Morin E."/>
            <person name="Salamov A."/>
            <person name="Lipzen A."/>
            <person name="Mereny Z."/>
            <person name="Hegedus B."/>
            <person name="Baldrian P."/>
            <person name="Stursova M."/>
            <person name="Weitz H."/>
            <person name="Taylor A."/>
            <person name="Grigoriev I.V."/>
            <person name="Nagy L.G."/>
            <person name="Martin F."/>
            <person name="Kauserud H."/>
        </authorList>
    </citation>
    <scope>NUCLEOTIDE SEQUENCE</scope>
    <source>
        <strain evidence="1">CBHHK002</strain>
    </source>
</reference>
<organism evidence="1 2">
    <name type="scientific">Mycena albidolilacea</name>
    <dbReference type="NCBI Taxonomy" id="1033008"/>
    <lineage>
        <taxon>Eukaryota</taxon>
        <taxon>Fungi</taxon>
        <taxon>Dikarya</taxon>
        <taxon>Basidiomycota</taxon>
        <taxon>Agaricomycotina</taxon>
        <taxon>Agaricomycetes</taxon>
        <taxon>Agaricomycetidae</taxon>
        <taxon>Agaricales</taxon>
        <taxon>Marasmiineae</taxon>
        <taxon>Mycenaceae</taxon>
        <taxon>Mycena</taxon>
    </lineage>
</organism>
<comment type="caution">
    <text evidence="1">The sequence shown here is derived from an EMBL/GenBank/DDBJ whole genome shotgun (WGS) entry which is preliminary data.</text>
</comment>
<protein>
    <submittedName>
        <fullName evidence="1">Uncharacterized protein</fullName>
    </submittedName>
</protein>
<dbReference type="Proteomes" id="UP001218218">
    <property type="component" value="Unassembled WGS sequence"/>
</dbReference>
<accession>A0AAD7A2G5</accession>
<name>A0AAD7A2G5_9AGAR</name>
<sequence>MTCRPSAMAQEAQTLGSIGDMHLQVVGTSRSRDWLPDMIFAARTIATGAEFVPLPCVRGAFAAVVIFLETVEKIQRNREDLKDLCASTLEIMVIVREEIKARGETATVPFTTLLENFISFLQFLQIGLERLLQRRPGFRSRFQEIFCAARISEEIRRYRTRINELRSNFLLMTTINTNLNVIGMQNNMVTLHSPVRRTDFRDVALGDINLLYEAPIGSKLHKIKMFVARISGEQSTMTVAKYEGGNDRWQHDLEVYSNLRHPNVWQLFGISTAPALRALIFYEEPIPLPVYRQFHRPQSDFVWACVETILFKQFKECSQYHRWSTSGDGDGVEATICVRQDPIGICLTMLDSGVECNPWNVDCREESLSQWHWSFFRHRATPTNTREISKIMTYREPTKQLAQYLDWRQFFVMLTPAWFADPFSCIMQTQVFLGSVVKPHTVSSVAYVSNDSVALRKEWSLGPPPKSSCGQPYTPEKDSVWQQFAFPPGSFKAAEVMKAELLMSSYIEFDKAHSEMLEMSWLAQANACIGPTIAEGKLGYGVVDTLGCAVEYDHGFRGALLPEGTTRPVHLSIAPISVHHEGLRVRASFDYSPANNYYWSLDPAGTTRLSTEESDSLGIPRLRFLLLVGGNFWHEYHYSAIRDFLRAKGVDAYSHDLPHLLGLPLVEKEPFDSSVAHWE</sequence>
<gene>
    <name evidence="1" type="ORF">DFH08DRAFT_865629</name>
</gene>
<keyword evidence="2" id="KW-1185">Reference proteome</keyword>
<dbReference type="CDD" id="cd21037">
    <property type="entry name" value="MLKL_NTD"/>
    <property type="match status" value="1"/>
</dbReference>
<evidence type="ECO:0000313" key="1">
    <source>
        <dbReference type="EMBL" id="KAJ7348248.1"/>
    </source>
</evidence>
<dbReference type="InterPro" id="IPR059179">
    <property type="entry name" value="MLKL-like_MCAfunc"/>
</dbReference>